<accession>A0A448Z2P5</accession>
<sequence>MDAIHPINSILMNSTQIRPDDNRAISTAMKNEMTDDAVSEDASNPYNVGAKDGVFFSNVSYDFRECTSPESHVPWPLEGDIQSKTSAITCGMSADTPFSRFFSSQLWKTKFEPLIKQCNKLVVFGVAFGGNFVKDLDAPHVQKLVNATDLERRHGRCFFILTTENDVVRNQHIVDKYNGKDRSFIDPIAVGHNTLVPIPDDILPYKNPRRNVKLLKYVGQYLFQNAETVIWQDAKFFRDDFVSKQPMNYLDLTDDDSCVTAMALPVHKITVGLENIRNGMQKHGRYRAQYEHHCMTIIAALSDRPNVTDSSDNLIRQCDAYLQHVYQEKGNIETMNQGLVDSAFIVWNHKTQVCRDFSSAFRCTIVDQIQCHSDRDQVGIPFAMYKMGVAGMYRQHTGGKLKTVDEKWDPRIHDLEFIVTEEDKAKTNHSLAVTGNDGNDEEPPTMIRVTRSSCHWYFSRLGNCRTDLTDEKPTIALLVAGSAKRFVLDGLTEHFIKPLVEEQNTKVDYYLMLSVKQGLAYRSNDAYMKYQTFDPAFGEIRNEKNTDVVTAFLFDKIRKMISLSGANVGGIHIQPQPMRLDHPKLRRKQLEAKKARPKEDSYFRFPTLDLRPEFRRRTAVTNRNLFKLYLGIHKLWDKHLISSETYIGVSYDYVMILREDVMWLGDFNLEKLIATNPQADAYVVSCDIRHQKDSQIIENEYSDYGIVIKREKATLLGKYFTHILRTDLNACHESVKDMVPPDTGCNSGMLLYWIMKEHDVKVQRVAQSVFPIERAFNLNLNQTTQRCIHRYCQSKEAPLQIPDDLPICSNLELQ</sequence>
<proteinExistence type="predicted"/>
<dbReference type="AlphaFoldDB" id="A0A448Z2P5"/>
<evidence type="ECO:0000313" key="2">
    <source>
        <dbReference type="Proteomes" id="UP000291116"/>
    </source>
</evidence>
<keyword evidence="2" id="KW-1185">Reference proteome</keyword>
<dbReference type="Proteomes" id="UP000291116">
    <property type="component" value="Unassembled WGS sequence"/>
</dbReference>
<protein>
    <submittedName>
        <fullName evidence="1">Uncharacterized protein</fullName>
    </submittedName>
</protein>
<evidence type="ECO:0000313" key="1">
    <source>
        <dbReference type="EMBL" id="VEU36298.1"/>
    </source>
</evidence>
<dbReference type="EMBL" id="CAACVS010000084">
    <property type="protein sequence ID" value="VEU36298.1"/>
    <property type="molecule type" value="Genomic_DNA"/>
</dbReference>
<gene>
    <name evidence="1" type="ORF">PSNMU_V1.4_AUG-EV-PASAV3_0030520</name>
</gene>
<name>A0A448Z2P5_9STRA</name>
<dbReference type="OrthoDB" id="37140at2759"/>
<reference evidence="1 2" key="1">
    <citation type="submission" date="2019-01" db="EMBL/GenBank/DDBJ databases">
        <authorList>
            <person name="Ferrante I. M."/>
        </authorList>
    </citation>
    <scope>NUCLEOTIDE SEQUENCE [LARGE SCALE GENOMIC DNA]</scope>
    <source>
        <strain evidence="1 2">B856</strain>
    </source>
</reference>
<organism evidence="1 2">
    <name type="scientific">Pseudo-nitzschia multistriata</name>
    <dbReference type="NCBI Taxonomy" id="183589"/>
    <lineage>
        <taxon>Eukaryota</taxon>
        <taxon>Sar</taxon>
        <taxon>Stramenopiles</taxon>
        <taxon>Ochrophyta</taxon>
        <taxon>Bacillariophyta</taxon>
        <taxon>Bacillariophyceae</taxon>
        <taxon>Bacillariophycidae</taxon>
        <taxon>Bacillariales</taxon>
        <taxon>Bacillariaceae</taxon>
        <taxon>Pseudo-nitzschia</taxon>
    </lineage>
</organism>